<gene>
    <name evidence="1" type="ORF">BDM02DRAFT_3122881</name>
</gene>
<protein>
    <submittedName>
        <fullName evidence="1">Uncharacterized protein</fullName>
    </submittedName>
</protein>
<evidence type="ECO:0000313" key="2">
    <source>
        <dbReference type="Proteomes" id="UP000886501"/>
    </source>
</evidence>
<name>A0ACB6Z2T4_THEGA</name>
<reference evidence="1" key="2">
    <citation type="journal article" date="2020" name="Nat. Commun.">
        <title>Large-scale genome sequencing of mycorrhizal fungi provides insights into the early evolution of symbiotic traits.</title>
        <authorList>
            <person name="Miyauchi S."/>
            <person name="Kiss E."/>
            <person name="Kuo A."/>
            <person name="Drula E."/>
            <person name="Kohler A."/>
            <person name="Sanchez-Garcia M."/>
            <person name="Morin E."/>
            <person name="Andreopoulos B."/>
            <person name="Barry K.W."/>
            <person name="Bonito G."/>
            <person name="Buee M."/>
            <person name="Carver A."/>
            <person name="Chen C."/>
            <person name="Cichocki N."/>
            <person name="Clum A."/>
            <person name="Culley D."/>
            <person name="Crous P.W."/>
            <person name="Fauchery L."/>
            <person name="Girlanda M."/>
            <person name="Hayes R.D."/>
            <person name="Keri Z."/>
            <person name="LaButti K."/>
            <person name="Lipzen A."/>
            <person name="Lombard V."/>
            <person name="Magnuson J."/>
            <person name="Maillard F."/>
            <person name="Murat C."/>
            <person name="Nolan M."/>
            <person name="Ohm R.A."/>
            <person name="Pangilinan J."/>
            <person name="Pereira M.F."/>
            <person name="Perotto S."/>
            <person name="Peter M."/>
            <person name="Pfister S."/>
            <person name="Riley R."/>
            <person name="Sitrit Y."/>
            <person name="Stielow J.B."/>
            <person name="Szollosi G."/>
            <person name="Zifcakova L."/>
            <person name="Stursova M."/>
            <person name="Spatafora J.W."/>
            <person name="Tedersoo L."/>
            <person name="Vaario L.M."/>
            <person name="Yamada A."/>
            <person name="Yan M."/>
            <person name="Wang P."/>
            <person name="Xu J."/>
            <person name="Bruns T."/>
            <person name="Baldrian P."/>
            <person name="Vilgalys R."/>
            <person name="Dunand C."/>
            <person name="Henrissat B."/>
            <person name="Grigoriev I.V."/>
            <person name="Hibbett D."/>
            <person name="Nagy L.G."/>
            <person name="Martin F.M."/>
        </authorList>
    </citation>
    <scope>NUCLEOTIDE SEQUENCE</scope>
    <source>
        <strain evidence="1">P2</strain>
    </source>
</reference>
<comment type="caution">
    <text evidence="1">The sequence shown here is derived from an EMBL/GenBank/DDBJ whole genome shotgun (WGS) entry which is preliminary data.</text>
</comment>
<accession>A0ACB6Z2T4</accession>
<dbReference type="EMBL" id="MU118182">
    <property type="protein sequence ID" value="KAF9643832.1"/>
    <property type="molecule type" value="Genomic_DNA"/>
</dbReference>
<keyword evidence="2" id="KW-1185">Reference proteome</keyword>
<proteinExistence type="predicted"/>
<organism evidence="1 2">
    <name type="scientific">Thelephora ganbajun</name>
    <name type="common">Ganba fungus</name>
    <dbReference type="NCBI Taxonomy" id="370292"/>
    <lineage>
        <taxon>Eukaryota</taxon>
        <taxon>Fungi</taxon>
        <taxon>Dikarya</taxon>
        <taxon>Basidiomycota</taxon>
        <taxon>Agaricomycotina</taxon>
        <taxon>Agaricomycetes</taxon>
        <taxon>Thelephorales</taxon>
        <taxon>Thelephoraceae</taxon>
        <taxon>Thelephora</taxon>
    </lineage>
</organism>
<dbReference type="Proteomes" id="UP000886501">
    <property type="component" value="Unassembled WGS sequence"/>
</dbReference>
<reference evidence="1" key="1">
    <citation type="submission" date="2019-10" db="EMBL/GenBank/DDBJ databases">
        <authorList>
            <consortium name="DOE Joint Genome Institute"/>
            <person name="Kuo A."/>
            <person name="Miyauchi S."/>
            <person name="Kiss E."/>
            <person name="Drula E."/>
            <person name="Kohler A."/>
            <person name="Sanchez-Garcia M."/>
            <person name="Andreopoulos B."/>
            <person name="Barry K.W."/>
            <person name="Bonito G."/>
            <person name="Buee M."/>
            <person name="Carver A."/>
            <person name="Chen C."/>
            <person name="Cichocki N."/>
            <person name="Clum A."/>
            <person name="Culley D."/>
            <person name="Crous P.W."/>
            <person name="Fauchery L."/>
            <person name="Girlanda M."/>
            <person name="Hayes R."/>
            <person name="Keri Z."/>
            <person name="Labutti K."/>
            <person name="Lipzen A."/>
            <person name="Lombard V."/>
            <person name="Magnuson J."/>
            <person name="Maillard F."/>
            <person name="Morin E."/>
            <person name="Murat C."/>
            <person name="Nolan M."/>
            <person name="Ohm R."/>
            <person name="Pangilinan J."/>
            <person name="Pereira M."/>
            <person name="Perotto S."/>
            <person name="Peter M."/>
            <person name="Riley R."/>
            <person name="Sitrit Y."/>
            <person name="Stielow B."/>
            <person name="Szollosi G."/>
            <person name="Zifcakova L."/>
            <person name="Stursova M."/>
            <person name="Spatafora J.W."/>
            <person name="Tedersoo L."/>
            <person name="Vaario L.-M."/>
            <person name="Yamada A."/>
            <person name="Yan M."/>
            <person name="Wang P."/>
            <person name="Xu J."/>
            <person name="Bruns T."/>
            <person name="Baldrian P."/>
            <person name="Vilgalys R."/>
            <person name="Henrissat B."/>
            <person name="Grigoriev I.V."/>
            <person name="Hibbett D."/>
            <person name="Nagy L.G."/>
            <person name="Martin F.M."/>
        </authorList>
    </citation>
    <scope>NUCLEOTIDE SEQUENCE</scope>
    <source>
        <strain evidence="1">P2</strain>
    </source>
</reference>
<evidence type="ECO:0000313" key="1">
    <source>
        <dbReference type="EMBL" id="KAF9643832.1"/>
    </source>
</evidence>
<sequence>MVVTNYVDGKQLFHEYPYETPGEVLNNVSEALKDLHPNDFERPGYRSTPPSTRGF</sequence>